<sequence>MRYFLVSYISEEGYGSIWFEHLSFPNYEWLCEKITEGKSRSNVIILNIYEFQNKNDFDDFRKEGR</sequence>
<name>A0A2N3IIZ3_9BACT</name>
<protein>
    <submittedName>
        <fullName evidence="1">Uncharacterized protein</fullName>
    </submittedName>
</protein>
<dbReference type="EMBL" id="NKXO01000008">
    <property type="protein sequence ID" value="PKQ70320.1"/>
    <property type="molecule type" value="Genomic_DNA"/>
</dbReference>
<keyword evidence="2" id="KW-1185">Reference proteome</keyword>
<organism evidence="1 2">
    <name type="scientific">Raineya orbicola</name>
    <dbReference type="NCBI Taxonomy" id="2016530"/>
    <lineage>
        <taxon>Bacteria</taxon>
        <taxon>Pseudomonadati</taxon>
        <taxon>Bacteroidota</taxon>
        <taxon>Cytophagia</taxon>
        <taxon>Cytophagales</taxon>
        <taxon>Raineyaceae</taxon>
        <taxon>Raineya</taxon>
    </lineage>
</organism>
<dbReference type="RefSeq" id="WP_101357960.1">
    <property type="nucleotide sequence ID" value="NZ_NKXO01000008.1"/>
</dbReference>
<accession>A0A2N3IIZ3</accession>
<proteinExistence type="predicted"/>
<dbReference type="Proteomes" id="UP000233387">
    <property type="component" value="Unassembled WGS sequence"/>
</dbReference>
<dbReference type="OrthoDB" id="9869809at2"/>
<evidence type="ECO:0000313" key="1">
    <source>
        <dbReference type="EMBL" id="PKQ70320.1"/>
    </source>
</evidence>
<reference evidence="1 2" key="1">
    <citation type="submission" date="2017-06" db="EMBL/GenBank/DDBJ databases">
        <title>Raineya orbicola gen. nov., sp. nov. a slightly thermophilic bacterium of the phylum Bacteroidetes and the description of Raineyaceae fam. nov.</title>
        <authorList>
            <person name="Albuquerque L."/>
            <person name="Polonia A.R.M."/>
            <person name="Barroso C."/>
            <person name="Froufe H.J.C."/>
            <person name="Lage O."/>
            <person name="Lobo-Da-Cunha A."/>
            <person name="Egas C."/>
            <person name="Da Costa M.S."/>
        </authorList>
    </citation>
    <scope>NUCLEOTIDE SEQUENCE [LARGE SCALE GENOMIC DNA]</scope>
    <source>
        <strain evidence="1 2">SPSPC-11</strain>
    </source>
</reference>
<gene>
    <name evidence="1" type="ORF">Rain11_0699</name>
</gene>
<evidence type="ECO:0000313" key="2">
    <source>
        <dbReference type="Proteomes" id="UP000233387"/>
    </source>
</evidence>
<comment type="caution">
    <text evidence="1">The sequence shown here is derived from an EMBL/GenBank/DDBJ whole genome shotgun (WGS) entry which is preliminary data.</text>
</comment>
<dbReference type="AlphaFoldDB" id="A0A2N3IIZ3"/>